<dbReference type="Gene3D" id="3.90.176.10">
    <property type="entry name" value="Toxin ADP-ribosyltransferase, Chain A, domain 1"/>
    <property type="match status" value="1"/>
</dbReference>
<name>A0A8S2DIQ2_9BILA</name>
<comment type="caution">
    <text evidence="1">The sequence shown here is derived from an EMBL/GenBank/DDBJ whole genome shotgun (WGS) entry which is preliminary data.</text>
</comment>
<feature type="non-terminal residue" evidence="1">
    <location>
        <position position="1"/>
    </location>
</feature>
<dbReference type="Proteomes" id="UP000682733">
    <property type="component" value="Unassembled WGS sequence"/>
</dbReference>
<evidence type="ECO:0000313" key="3">
    <source>
        <dbReference type="Proteomes" id="UP000677228"/>
    </source>
</evidence>
<dbReference type="EMBL" id="CAJOBA010003523">
    <property type="protein sequence ID" value="CAF3684593.1"/>
    <property type="molecule type" value="Genomic_DNA"/>
</dbReference>
<dbReference type="SUPFAM" id="SSF56399">
    <property type="entry name" value="ADP-ribosylation"/>
    <property type="match status" value="1"/>
</dbReference>
<accession>A0A8S2DIQ2</accession>
<organism evidence="1 3">
    <name type="scientific">Didymodactylos carnosus</name>
    <dbReference type="NCBI Taxonomy" id="1234261"/>
    <lineage>
        <taxon>Eukaryota</taxon>
        <taxon>Metazoa</taxon>
        <taxon>Spiralia</taxon>
        <taxon>Gnathifera</taxon>
        <taxon>Rotifera</taxon>
        <taxon>Eurotatoria</taxon>
        <taxon>Bdelloidea</taxon>
        <taxon>Philodinida</taxon>
        <taxon>Philodinidae</taxon>
        <taxon>Didymodactylos</taxon>
    </lineage>
</organism>
<reference evidence="1" key="1">
    <citation type="submission" date="2021-02" db="EMBL/GenBank/DDBJ databases">
        <authorList>
            <person name="Nowell W R."/>
        </authorList>
    </citation>
    <scope>NUCLEOTIDE SEQUENCE</scope>
</reference>
<proteinExistence type="predicted"/>
<dbReference type="EMBL" id="CAJNOK010003522">
    <property type="protein sequence ID" value="CAF0904434.1"/>
    <property type="molecule type" value="Genomic_DNA"/>
</dbReference>
<protein>
    <submittedName>
        <fullName evidence="1">Uncharacterized protein</fullName>
    </submittedName>
</protein>
<evidence type="ECO:0000313" key="1">
    <source>
        <dbReference type="EMBL" id="CAF0904434.1"/>
    </source>
</evidence>
<dbReference type="Proteomes" id="UP000677228">
    <property type="component" value="Unassembled WGS sequence"/>
</dbReference>
<gene>
    <name evidence="1" type="ORF">OVA965_LOCUS9794</name>
    <name evidence="2" type="ORF">TMI583_LOCUS9790</name>
</gene>
<evidence type="ECO:0000313" key="2">
    <source>
        <dbReference type="EMBL" id="CAF3684593.1"/>
    </source>
</evidence>
<sequence length="298" mass="34868">LGCKMIPKVHDLVQLSAVYIFSADRTYNTVWAKNYAKIMTVITQWNELFAKLSDDQLKREKIENAVAMSVFTGTEKTHTNLKSENGIFMWFQLFIEVLLRMPHIKEVTKDELVKLCKEIYVDNNAELVKITELNDTYVPPKAIWWYTRECYIYKLLNKALCVRDINMLFAFRFLITDIFNQLKKTQKKCSKKKFQVYRCQAVGKDGLKTLLASIGEFISMNSFLSTSKNRDVAISFAKSREEFQPILRGMDHPLSYLWIRTEKIKSKMSQVHVKSSLSLIDGKFFSSPWLYLKNFQVK</sequence>
<dbReference type="AlphaFoldDB" id="A0A8S2DIQ2"/>